<evidence type="ECO:0000313" key="1">
    <source>
        <dbReference type="EMBL" id="MED6119164.1"/>
    </source>
</evidence>
<proteinExistence type="predicted"/>
<keyword evidence="2" id="KW-1185">Reference proteome</keyword>
<organism evidence="1 2">
    <name type="scientific">Stylosanthes scabra</name>
    <dbReference type="NCBI Taxonomy" id="79078"/>
    <lineage>
        <taxon>Eukaryota</taxon>
        <taxon>Viridiplantae</taxon>
        <taxon>Streptophyta</taxon>
        <taxon>Embryophyta</taxon>
        <taxon>Tracheophyta</taxon>
        <taxon>Spermatophyta</taxon>
        <taxon>Magnoliopsida</taxon>
        <taxon>eudicotyledons</taxon>
        <taxon>Gunneridae</taxon>
        <taxon>Pentapetalae</taxon>
        <taxon>rosids</taxon>
        <taxon>fabids</taxon>
        <taxon>Fabales</taxon>
        <taxon>Fabaceae</taxon>
        <taxon>Papilionoideae</taxon>
        <taxon>50 kb inversion clade</taxon>
        <taxon>dalbergioids sensu lato</taxon>
        <taxon>Dalbergieae</taxon>
        <taxon>Pterocarpus clade</taxon>
        <taxon>Stylosanthes</taxon>
    </lineage>
</organism>
<sequence>MVFGLWQVQVKDVLIQSRLHKMRRIWAYNEILSWWSKFGKRLQVRTAMEEDMLLRVHNYTWALFAVDASCVMVELCRWLRYF</sequence>
<protein>
    <submittedName>
        <fullName evidence="1">Uncharacterized protein</fullName>
    </submittedName>
</protein>
<dbReference type="EMBL" id="JASCZI010030229">
    <property type="protein sequence ID" value="MED6119164.1"/>
    <property type="molecule type" value="Genomic_DNA"/>
</dbReference>
<dbReference type="Proteomes" id="UP001341840">
    <property type="component" value="Unassembled WGS sequence"/>
</dbReference>
<name>A0ABU6R6S6_9FABA</name>
<reference evidence="1 2" key="1">
    <citation type="journal article" date="2023" name="Plants (Basel)">
        <title>Bridging the Gap: Combining Genomics and Transcriptomics Approaches to Understand Stylosanthes scabra, an Orphan Legume from the Brazilian Caatinga.</title>
        <authorList>
            <person name="Ferreira-Neto J.R.C."/>
            <person name="da Silva M.D."/>
            <person name="Binneck E."/>
            <person name="de Melo N.F."/>
            <person name="da Silva R.H."/>
            <person name="de Melo A.L.T.M."/>
            <person name="Pandolfi V."/>
            <person name="Bustamante F.O."/>
            <person name="Brasileiro-Vidal A.C."/>
            <person name="Benko-Iseppon A.M."/>
        </authorList>
    </citation>
    <scope>NUCLEOTIDE SEQUENCE [LARGE SCALE GENOMIC DNA]</scope>
    <source>
        <tissue evidence="1">Leaves</tissue>
    </source>
</reference>
<gene>
    <name evidence="1" type="ORF">PIB30_009266</name>
</gene>
<comment type="caution">
    <text evidence="1">The sequence shown here is derived from an EMBL/GenBank/DDBJ whole genome shotgun (WGS) entry which is preliminary data.</text>
</comment>
<accession>A0ABU6R6S6</accession>
<evidence type="ECO:0000313" key="2">
    <source>
        <dbReference type="Proteomes" id="UP001341840"/>
    </source>
</evidence>